<dbReference type="RefSeq" id="WP_174980310.1">
    <property type="nucleotide sequence ID" value="NZ_CABVPW010000023.1"/>
</dbReference>
<organism evidence="6 7">
    <name type="scientific">Burkholderia lata (strain ATCC 17760 / DSM 23089 / LMG 22485 / NCIMB 9086 / R18194 / 383)</name>
    <dbReference type="NCBI Taxonomy" id="482957"/>
    <lineage>
        <taxon>Bacteria</taxon>
        <taxon>Pseudomonadati</taxon>
        <taxon>Pseudomonadota</taxon>
        <taxon>Betaproteobacteria</taxon>
        <taxon>Burkholderiales</taxon>
        <taxon>Burkholderiaceae</taxon>
        <taxon>Burkholderia</taxon>
        <taxon>Burkholderia cepacia complex</taxon>
    </lineage>
</organism>
<proteinExistence type="predicted"/>
<feature type="region of interest" description="Disordered" evidence="3">
    <location>
        <begin position="573"/>
        <end position="592"/>
    </location>
</feature>
<dbReference type="InterPro" id="IPR022211">
    <property type="entry name" value="PHBC_N"/>
</dbReference>
<reference evidence="6 7" key="1">
    <citation type="submission" date="2019-09" db="EMBL/GenBank/DDBJ databases">
        <authorList>
            <person name="Depoorter E."/>
        </authorList>
    </citation>
    <scope>NUCLEOTIDE SEQUENCE [LARGE SCALE GENOMIC DNA]</scope>
    <source>
        <strain evidence="6">LMG 23254</strain>
    </source>
</reference>
<dbReference type="AlphaFoldDB" id="A0A6P2NN34"/>
<dbReference type="GO" id="GO:0042619">
    <property type="term" value="P:poly-hydroxybutyrate biosynthetic process"/>
    <property type="evidence" value="ECO:0007669"/>
    <property type="project" value="InterPro"/>
</dbReference>
<keyword evidence="1" id="KW-0808">Transferase</keyword>
<dbReference type="GO" id="GO:0016746">
    <property type="term" value="F:acyltransferase activity"/>
    <property type="evidence" value="ECO:0007669"/>
    <property type="project" value="UniProtKB-KW"/>
</dbReference>
<dbReference type="InterPro" id="IPR010941">
    <property type="entry name" value="PhaC_N"/>
</dbReference>
<name>A0A6P2NN34_BURL3</name>
<evidence type="ECO:0000313" key="6">
    <source>
        <dbReference type="EMBL" id="VWB96184.1"/>
    </source>
</evidence>
<evidence type="ECO:0000259" key="4">
    <source>
        <dbReference type="Pfam" id="PF07167"/>
    </source>
</evidence>
<keyword evidence="2" id="KW-0012">Acyltransferase</keyword>
<evidence type="ECO:0000256" key="1">
    <source>
        <dbReference type="ARBA" id="ARBA00022679"/>
    </source>
</evidence>
<feature type="compositionally biased region" description="Pro residues" evidence="3">
    <location>
        <begin position="1"/>
        <end position="10"/>
    </location>
</feature>
<evidence type="ECO:0000313" key="7">
    <source>
        <dbReference type="Proteomes" id="UP000494218"/>
    </source>
</evidence>
<evidence type="ECO:0000259" key="5">
    <source>
        <dbReference type="Pfam" id="PF12551"/>
    </source>
</evidence>
<dbReference type="EMBL" id="CABVPW010000023">
    <property type="protein sequence ID" value="VWB96184.1"/>
    <property type="molecule type" value="Genomic_DNA"/>
</dbReference>
<protein>
    <submittedName>
        <fullName evidence="6">Poly-beta-hydroxybutyrate polymerase</fullName>
    </submittedName>
</protein>
<dbReference type="SUPFAM" id="SSF53474">
    <property type="entry name" value="alpha/beta-Hydrolases"/>
    <property type="match status" value="1"/>
</dbReference>
<dbReference type="Gene3D" id="3.40.50.1820">
    <property type="entry name" value="alpha/beta hydrolase"/>
    <property type="match status" value="1"/>
</dbReference>
<feature type="region of interest" description="Disordered" evidence="3">
    <location>
        <begin position="1"/>
        <end position="26"/>
    </location>
</feature>
<feature type="domain" description="Poly-beta-hydroxybutyrate polymerase N-terminal" evidence="4">
    <location>
        <begin position="108"/>
        <end position="276"/>
    </location>
</feature>
<evidence type="ECO:0000256" key="3">
    <source>
        <dbReference type="SAM" id="MobiDB-lite"/>
    </source>
</evidence>
<accession>A0A6P2NN34</accession>
<dbReference type="InterPro" id="IPR029058">
    <property type="entry name" value="AB_hydrolase_fold"/>
</dbReference>
<evidence type="ECO:0000256" key="2">
    <source>
        <dbReference type="ARBA" id="ARBA00023315"/>
    </source>
</evidence>
<gene>
    <name evidence="6" type="ORF">BLA23254_04568</name>
</gene>
<dbReference type="InterPro" id="IPR051321">
    <property type="entry name" value="PHA/PHB_synthase"/>
</dbReference>
<sequence length="599" mass="66553">MDTPRQPPQDAPAHRAWPPTDRPADNPFRALDFAKEAALARLTAGLSPAALQLAFSDWLIHLAAAPGKRLELASLAAREAARALALAYAGQAATGTAAEPFAQPCAGDTRFSDALWHIEPYRFWQQSFLMTEHWWRAATRDVPGTSRHHEEVVAFCMRQWLDAFAPANYLWSNPAVMQRTVTSFGANLTQGAFNLLDDLTRIATRQPPAGVDAFKVGIDIAATPGRVVFRNHLIELIQYRPATAEVDAEPVLIVPAWIMKYYILDLSPHNSLIRYLVSQGRTVFCISWRNVDADDRDLGMDDYRRLGVMAALDAVSAIVPGRRVHAAGYCLGGTLLSIAAAAMANAHDDRLATMTMLAAQTDFTEPGELQLFIDDSEIHFLESMMWERGCLEAGQMSGAFQMLQSNDLIWSRGVHDYLLGERTPVFDLMAWNADATRMPYRMHAEYLRKLFLDNDLACNRLVVDGHTVSLLNLRMPVFAVGTEQDHVAPWHSVYKIHYLTDTDVTFVLTTGGHNAGIVSESGHRGRHYRIKSTRAMDPNLSPDEWADRATEQEGSWWSAWHLWLAEHSDGQRVQPPALGAGDPDAEALGDAPGTYVFQK</sequence>
<dbReference type="PANTHER" id="PTHR36837:SF5">
    <property type="entry name" value="POLY-3-HYDROXYBUTYRATE SYNTHASE"/>
    <property type="match status" value="1"/>
</dbReference>
<dbReference type="Proteomes" id="UP000494218">
    <property type="component" value="Unassembled WGS sequence"/>
</dbReference>
<dbReference type="Pfam" id="PF12551">
    <property type="entry name" value="PHBC_N"/>
    <property type="match status" value="1"/>
</dbReference>
<feature type="domain" description="Poly-beta-hydroxybutyrate polymerase N-terminal" evidence="5">
    <location>
        <begin position="27"/>
        <end position="68"/>
    </location>
</feature>
<dbReference type="PANTHER" id="PTHR36837">
    <property type="entry name" value="POLY(3-HYDROXYALKANOATE) POLYMERASE SUBUNIT PHAC"/>
    <property type="match status" value="1"/>
</dbReference>
<dbReference type="Pfam" id="PF07167">
    <property type="entry name" value="PhaC_N"/>
    <property type="match status" value="1"/>
</dbReference>